<organism evidence="1 2">
    <name type="scientific">Limulus polyphemus</name>
    <name type="common">Atlantic horseshoe crab</name>
    <dbReference type="NCBI Taxonomy" id="6850"/>
    <lineage>
        <taxon>Eukaryota</taxon>
        <taxon>Metazoa</taxon>
        <taxon>Ecdysozoa</taxon>
        <taxon>Arthropoda</taxon>
        <taxon>Chelicerata</taxon>
        <taxon>Merostomata</taxon>
        <taxon>Xiphosura</taxon>
        <taxon>Limulidae</taxon>
        <taxon>Limulus</taxon>
    </lineage>
</organism>
<evidence type="ECO:0000313" key="2">
    <source>
        <dbReference type="RefSeq" id="XP_022243014.1"/>
    </source>
</evidence>
<protein>
    <submittedName>
        <fullName evidence="2">Uncharacterized protein LOC111086024</fullName>
    </submittedName>
</protein>
<sequence length="119" mass="13966">MSGDSFPSVTETELGRRLYMLTQEKRKVDKLVSRLQQELDEIDKRVNRTVAFTPVMRRTRSEQLSKFQRGRSYQDRGKVRSANLEILFDNSNRNLYDNFEGSNLRGTLDFTDLINTIKN</sequence>
<accession>A0ABM1SHA9</accession>
<evidence type="ECO:0000313" key="1">
    <source>
        <dbReference type="Proteomes" id="UP000694941"/>
    </source>
</evidence>
<dbReference type="RefSeq" id="XP_022243014.1">
    <property type="nucleotide sequence ID" value="XM_022387306.1"/>
</dbReference>
<dbReference type="GeneID" id="111086024"/>
<proteinExistence type="predicted"/>
<gene>
    <name evidence="2" type="primary">LOC111086024</name>
</gene>
<keyword evidence="1" id="KW-1185">Reference proteome</keyword>
<reference evidence="2" key="1">
    <citation type="submission" date="2025-08" db="UniProtKB">
        <authorList>
            <consortium name="RefSeq"/>
        </authorList>
    </citation>
    <scope>IDENTIFICATION</scope>
    <source>
        <tissue evidence="2">Muscle</tissue>
    </source>
</reference>
<dbReference type="Proteomes" id="UP000694941">
    <property type="component" value="Unplaced"/>
</dbReference>
<name>A0ABM1SHA9_LIMPO</name>